<organism evidence="3 4">
    <name type="scientific">Mycolicibacterium peregrinum</name>
    <name type="common">Mycobacterium peregrinum</name>
    <dbReference type="NCBI Taxonomy" id="43304"/>
    <lineage>
        <taxon>Bacteria</taxon>
        <taxon>Bacillati</taxon>
        <taxon>Actinomycetota</taxon>
        <taxon>Actinomycetes</taxon>
        <taxon>Mycobacteriales</taxon>
        <taxon>Mycobacteriaceae</taxon>
        <taxon>Mycolicibacterium</taxon>
    </lineage>
</organism>
<feature type="region of interest" description="Disordered" evidence="1">
    <location>
        <begin position="1"/>
        <end position="20"/>
    </location>
</feature>
<name>A0A4Z0I0M7_MYCPR</name>
<protein>
    <submittedName>
        <fullName evidence="3">DUF4878 domain-containing protein</fullName>
    </submittedName>
</protein>
<keyword evidence="2" id="KW-1133">Transmembrane helix</keyword>
<evidence type="ECO:0000256" key="1">
    <source>
        <dbReference type="SAM" id="MobiDB-lite"/>
    </source>
</evidence>
<reference evidence="3 4" key="1">
    <citation type="submission" date="2018-12" db="EMBL/GenBank/DDBJ databases">
        <title>Draft genome sequences of Mycolicibacterium peregrinum isolated from a pig with lymphadenitis and from soil on the same Japanese pig farm.</title>
        <authorList>
            <person name="Komatsu T."/>
            <person name="Ohya K."/>
            <person name="Sawai K."/>
            <person name="Odoi J.O."/>
            <person name="Otsu K."/>
            <person name="Ota A."/>
            <person name="Ito T."/>
            <person name="Kawai M."/>
            <person name="Maruyama F."/>
        </authorList>
    </citation>
    <scope>NUCLEOTIDE SEQUENCE [LARGE SCALE GENOMIC DNA]</scope>
    <source>
        <strain evidence="3 4">138</strain>
    </source>
</reference>
<evidence type="ECO:0000313" key="3">
    <source>
        <dbReference type="EMBL" id="TGB40152.1"/>
    </source>
</evidence>
<dbReference type="AlphaFoldDB" id="A0A4Z0I0M7"/>
<keyword evidence="2" id="KW-0812">Transmembrane</keyword>
<evidence type="ECO:0000313" key="4">
    <source>
        <dbReference type="Proteomes" id="UP000297792"/>
    </source>
</evidence>
<accession>A0A4Z0I0M7</accession>
<feature type="compositionally biased region" description="Basic and acidic residues" evidence="1">
    <location>
        <begin position="58"/>
        <end position="70"/>
    </location>
</feature>
<sequence>MDPRCPRGVTNGSPPTAGRFATGLVHSAPICQRSQLSDHSRLAQRRPWPPTYTAHGNPVRDTDVVPHTGKEGAVADWSGGQFGVGGQSPAPGWPTTNPGFSPTPSPHFPGHPLATPPPVYGAPAGAPPPKRRRGIVIGLVAAAVVTVLALLAALAVVIARSDSGGSGAGGESAQAAVVAYLEALARGDAATALSYSKSQPVSAELLTDEILGRQIAKWPITDIRVLDTTDNSVVSQVHVTAKFGNEVSETRLLVEKHGGWKLSNGFIKIDKTQIGQKDAETLTVFGQPVDQPRYVFPGFVDVGSTSPYLSVTSKPMLLQELAAGASVMSMSFKLSDAGEQAIRAAIADSFTACTNSNLIRPPNCPVRVNAPNFVDGTAQWGPIEGAETFKIIPLTSAMTASLVGTLTATITAQQTNGLTPTNTVTVPVSGTADLSTSPPKLTWN</sequence>
<evidence type="ECO:0000256" key="2">
    <source>
        <dbReference type="SAM" id="Phobius"/>
    </source>
</evidence>
<feature type="region of interest" description="Disordered" evidence="1">
    <location>
        <begin position="35"/>
        <end position="127"/>
    </location>
</feature>
<dbReference type="EMBL" id="RWKA01000011">
    <property type="protein sequence ID" value="TGB40152.1"/>
    <property type="molecule type" value="Genomic_DNA"/>
</dbReference>
<keyword evidence="4" id="KW-1185">Reference proteome</keyword>
<feature type="compositionally biased region" description="Pro residues" evidence="1">
    <location>
        <begin position="101"/>
        <end position="127"/>
    </location>
</feature>
<dbReference type="Proteomes" id="UP000297792">
    <property type="component" value="Unassembled WGS sequence"/>
</dbReference>
<gene>
    <name evidence="3" type="ORF">EJD98_19815</name>
</gene>
<keyword evidence="2" id="KW-0472">Membrane</keyword>
<proteinExistence type="predicted"/>
<feature type="transmembrane region" description="Helical" evidence="2">
    <location>
        <begin position="135"/>
        <end position="158"/>
    </location>
</feature>
<comment type="caution">
    <text evidence="3">The sequence shown here is derived from an EMBL/GenBank/DDBJ whole genome shotgun (WGS) entry which is preliminary data.</text>
</comment>